<evidence type="ECO:0000313" key="1">
    <source>
        <dbReference type="EMBL" id="KEO91480.1"/>
    </source>
</evidence>
<protein>
    <submittedName>
        <fullName evidence="1">Septum formation initiator</fullName>
    </submittedName>
</protein>
<name>A0A074MFA5_ERYLO</name>
<keyword evidence="2" id="KW-1185">Reference proteome</keyword>
<dbReference type="Proteomes" id="UP000027647">
    <property type="component" value="Unassembled WGS sequence"/>
</dbReference>
<proteinExistence type="predicted"/>
<gene>
    <name evidence="1" type="ORF">EH31_02090</name>
</gene>
<dbReference type="AlphaFoldDB" id="A0A074MFA5"/>
<dbReference type="EMBL" id="JMIW01000001">
    <property type="protein sequence ID" value="KEO91480.1"/>
    <property type="molecule type" value="Genomic_DNA"/>
</dbReference>
<dbReference type="STRING" id="1044.EH31_02090"/>
<reference evidence="1 2" key="1">
    <citation type="submission" date="2014-04" db="EMBL/GenBank/DDBJ databases">
        <title>A comprehensive comparison of genomes of Erythrobacter spp. strains.</title>
        <authorList>
            <person name="Zheng Q."/>
        </authorList>
    </citation>
    <scope>NUCLEOTIDE SEQUENCE [LARGE SCALE GENOMIC DNA]</scope>
    <source>
        <strain evidence="1 2">DSM 6997</strain>
    </source>
</reference>
<comment type="caution">
    <text evidence="1">The sequence shown here is derived from an EMBL/GenBank/DDBJ whole genome shotgun (WGS) entry which is preliminary data.</text>
</comment>
<sequence>MRKQPREHVKQSFALVLLVVLTVGAIAGPTGLLAWAENSEVLAEREARIAMLSDKRDALKNRVDLLDPNGADPDLVGELVRKDLGVIHPDEIVVTLEDE</sequence>
<dbReference type="OrthoDB" id="9815600at2"/>
<accession>A0A074MFA5</accession>
<evidence type="ECO:0000313" key="2">
    <source>
        <dbReference type="Proteomes" id="UP000027647"/>
    </source>
</evidence>
<dbReference type="InterPro" id="IPR007060">
    <property type="entry name" value="FtsL/DivIC"/>
</dbReference>
<dbReference type="Pfam" id="PF04977">
    <property type="entry name" value="DivIC"/>
    <property type="match status" value="1"/>
</dbReference>
<dbReference type="eggNOG" id="COG2919">
    <property type="taxonomic scope" value="Bacteria"/>
</dbReference>
<organism evidence="1 2">
    <name type="scientific">Erythrobacter longus</name>
    <dbReference type="NCBI Taxonomy" id="1044"/>
    <lineage>
        <taxon>Bacteria</taxon>
        <taxon>Pseudomonadati</taxon>
        <taxon>Pseudomonadota</taxon>
        <taxon>Alphaproteobacteria</taxon>
        <taxon>Sphingomonadales</taxon>
        <taxon>Erythrobacteraceae</taxon>
        <taxon>Erythrobacter/Porphyrobacter group</taxon>
        <taxon>Erythrobacter</taxon>
    </lineage>
</organism>